<dbReference type="PANTHER" id="PTHR43514">
    <property type="entry name" value="ABC TRANSPORTER I FAMILY MEMBER 10"/>
    <property type="match status" value="1"/>
</dbReference>
<reference evidence="5" key="1">
    <citation type="submission" date="2006-10" db="EMBL/GenBank/DDBJ databases">
        <title>Complete sequence of Solibacter usitatus Ellin6076.</title>
        <authorList>
            <consortium name="US DOE Joint Genome Institute"/>
            <person name="Copeland A."/>
            <person name="Lucas S."/>
            <person name="Lapidus A."/>
            <person name="Barry K."/>
            <person name="Detter J.C."/>
            <person name="Glavina del Rio T."/>
            <person name="Hammon N."/>
            <person name="Israni S."/>
            <person name="Dalin E."/>
            <person name="Tice H."/>
            <person name="Pitluck S."/>
            <person name="Thompson L.S."/>
            <person name="Brettin T."/>
            <person name="Bruce D."/>
            <person name="Han C."/>
            <person name="Tapia R."/>
            <person name="Gilna P."/>
            <person name="Schmutz J."/>
            <person name="Larimer F."/>
            <person name="Land M."/>
            <person name="Hauser L."/>
            <person name="Kyrpides N."/>
            <person name="Mikhailova N."/>
            <person name="Janssen P.H."/>
            <person name="Kuske C.R."/>
            <person name="Richardson P."/>
        </authorList>
    </citation>
    <scope>NUCLEOTIDE SEQUENCE</scope>
    <source>
        <strain evidence="5">Ellin6076</strain>
    </source>
</reference>
<dbReference type="SMART" id="SM00382">
    <property type="entry name" value="AAA"/>
    <property type="match status" value="1"/>
</dbReference>
<dbReference type="GO" id="GO:0005524">
    <property type="term" value="F:ATP binding"/>
    <property type="evidence" value="ECO:0007669"/>
    <property type="project" value="UniProtKB-KW"/>
</dbReference>
<dbReference type="InParanoid" id="Q01SS1"/>
<dbReference type="InterPro" id="IPR008995">
    <property type="entry name" value="Mo/tungstate-bd_C_term_dom"/>
</dbReference>
<dbReference type="SUPFAM" id="SSF52540">
    <property type="entry name" value="P-loop containing nucleoside triphosphate hydrolases"/>
    <property type="match status" value="1"/>
</dbReference>
<dbReference type="InterPro" id="IPR003439">
    <property type="entry name" value="ABC_transporter-like_ATP-bd"/>
</dbReference>
<proteinExistence type="predicted"/>
<dbReference type="HOGENOM" id="CLU_000604_1_1_0"/>
<evidence type="ECO:0000256" key="1">
    <source>
        <dbReference type="ARBA" id="ARBA00022448"/>
    </source>
</evidence>
<dbReference type="AlphaFoldDB" id="Q01SS1"/>
<sequence length="341" mass="37073">MTHARVARTVEGLSLDLDLALPPGITTLTGPPSSGKTLLLEIIAGFAPADVGRILIDDAIVFDAASRVNLPARRRQCGYIPARDGLFPAMTVRQNLMFAAAGWARLERHKRVAEMLERFELADALDLHPRDLPPARRLRAEIARALMAEPSLLLIDDRAPDESLLRILPAAFDGPILLVTADLDLCYAAAAHLALLEAGRIVQRGPARDVIEHPESLASARLLGIANLFAGSIAGLDPGRNQSRLECESFTLSAPYLKGHLKGDRVAVAIRAEDVRVHAGEIEPGVNFLPATLLHTSERPRAVLLEFAGGISACLSREQFEQQKDNRSWQVEFPPAALRVF</sequence>
<feature type="domain" description="ABC transporter" evidence="4">
    <location>
        <begin position="1"/>
        <end position="223"/>
    </location>
</feature>
<evidence type="ECO:0000256" key="2">
    <source>
        <dbReference type="ARBA" id="ARBA00022741"/>
    </source>
</evidence>
<evidence type="ECO:0000259" key="4">
    <source>
        <dbReference type="PROSITE" id="PS50893"/>
    </source>
</evidence>
<gene>
    <name evidence="5" type="ordered locus">Acid_6373</name>
</gene>
<name>Q01SS1_SOLUE</name>
<organism evidence="5">
    <name type="scientific">Solibacter usitatus (strain Ellin6076)</name>
    <dbReference type="NCBI Taxonomy" id="234267"/>
    <lineage>
        <taxon>Bacteria</taxon>
        <taxon>Pseudomonadati</taxon>
        <taxon>Acidobacteriota</taxon>
        <taxon>Terriglobia</taxon>
        <taxon>Bryobacterales</taxon>
        <taxon>Solibacteraceae</taxon>
        <taxon>Candidatus Solibacter</taxon>
    </lineage>
</organism>
<dbReference type="EMBL" id="CP000473">
    <property type="protein sequence ID" value="ABJ87299.1"/>
    <property type="molecule type" value="Genomic_DNA"/>
</dbReference>
<dbReference type="STRING" id="234267.Acid_6373"/>
<evidence type="ECO:0000256" key="3">
    <source>
        <dbReference type="ARBA" id="ARBA00022840"/>
    </source>
</evidence>
<dbReference type="eggNOG" id="COG3842">
    <property type="taxonomic scope" value="Bacteria"/>
</dbReference>
<evidence type="ECO:0000313" key="5">
    <source>
        <dbReference type="EMBL" id="ABJ87299.1"/>
    </source>
</evidence>
<keyword evidence="2" id="KW-0547">Nucleotide-binding</keyword>
<dbReference type="InterPro" id="IPR003593">
    <property type="entry name" value="AAA+_ATPase"/>
</dbReference>
<keyword evidence="1" id="KW-0813">Transport</keyword>
<dbReference type="PROSITE" id="PS50893">
    <property type="entry name" value="ABC_TRANSPORTER_2"/>
    <property type="match status" value="1"/>
</dbReference>
<protein>
    <submittedName>
        <fullName evidence="5">ABC transporter related</fullName>
    </submittedName>
</protein>
<dbReference type="PANTHER" id="PTHR43514:SF4">
    <property type="entry name" value="ABC TRANSPORTER I FAMILY MEMBER 10"/>
    <property type="match status" value="1"/>
</dbReference>
<dbReference type="InterPro" id="IPR050334">
    <property type="entry name" value="Molybdenum_import_ModC"/>
</dbReference>
<accession>Q01SS1</accession>
<dbReference type="Pfam" id="PF00005">
    <property type="entry name" value="ABC_tran"/>
    <property type="match status" value="1"/>
</dbReference>
<dbReference type="Gene3D" id="3.40.50.300">
    <property type="entry name" value="P-loop containing nucleotide triphosphate hydrolases"/>
    <property type="match status" value="1"/>
</dbReference>
<dbReference type="KEGG" id="sus:Acid_6373"/>
<keyword evidence="3" id="KW-0067">ATP-binding</keyword>
<dbReference type="SUPFAM" id="SSF50331">
    <property type="entry name" value="MOP-like"/>
    <property type="match status" value="1"/>
</dbReference>
<dbReference type="GO" id="GO:0016887">
    <property type="term" value="F:ATP hydrolysis activity"/>
    <property type="evidence" value="ECO:0007669"/>
    <property type="project" value="InterPro"/>
</dbReference>
<dbReference type="InterPro" id="IPR027417">
    <property type="entry name" value="P-loop_NTPase"/>
</dbReference>
<dbReference type="OrthoDB" id="9802264at2"/>